<protein>
    <submittedName>
        <fullName evidence="2">Asparagine synthase-related protein</fullName>
    </submittedName>
</protein>
<sequence length="619" mass="66004">MERWWVALPDTAAAAGVARRIADAAPDRLTHASGRPWLLGRWSGGEAAIAEAGPVRAAVLGRSALTARTLRHKARGVRHVRDVEAAVAGPGSYHLLASVDGSVWARGSASAVRRVFTAVVDGVQIAAGDAATLAVLTGAEPELPVLAAHLLDPPVSSAALSERTVWRGVRAVRPDEALLWHRDEGRAGRTVRWWHPPRPGLPLRRAAVAVRAALHEAVATCTSGGGTVSADLSGGLDSTSLCFLASRSEAELVTVRWEGVDPRNDDAAWAARAAQHLPAATHEVAGAEETPDWFAGLDGMRLATDGPAAWVRDVAKLDDVRRRARGQGSRMHLCGGGGDELFTPAPSHLTDLLARHPLFALGGLRRRRTDWRAGRIETIRGLWHGVRRDHRQALRAAARRLTVPGISPPEALLGWQTPPRMPVWATPEAVDAACDVLCDIADELPEPLAPQRWMHGVLHQVRHGGDAVRQMNSALDGPECAFPYGDDAVVAAALSVDPREAAAPGRYKPLLTTAMTGLMPPGLLRRTTKGAYDADLYRALRRQTRGIRALLDDSRLAAAGLIDPQLLGRAVHSHAPVAALTPLMPTLGCEVWLRSLPHAATSPPVPKATELPDSLRGAP</sequence>
<gene>
    <name evidence="2" type="ORF">MMA15_26270</name>
</gene>
<dbReference type="Gene3D" id="3.40.50.620">
    <property type="entry name" value="HUPs"/>
    <property type="match status" value="1"/>
</dbReference>
<dbReference type="SUPFAM" id="SSF52402">
    <property type="entry name" value="Adenine nucleotide alpha hydrolases-like"/>
    <property type="match status" value="1"/>
</dbReference>
<comment type="caution">
    <text evidence="2">The sequence shown here is derived from an EMBL/GenBank/DDBJ whole genome shotgun (WGS) entry which is preliminary data.</text>
</comment>
<dbReference type="EMBL" id="JAKWJU010000002">
    <property type="protein sequence ID" value="MCH6163778.1"/>
    <property type="molecule type" value="Genomic_DNA"/>
</dbReference>
<reference evidence="2" key="1">
    <citation type="submission" date="2022-03" db="EMBL/GenBank/DDBJ databases">
        <authorList>
            <person name="Santos J.D.N."/>
            <person name="Kallscheuer N."/>
            <person name="Jogler C."/>
            <person name="Lage O.M."/>
        </authorList>
    </citation>
    <scope>NUCLEOTIDE SEQUENCE</scope>
    <source>
        <strain evidence="2">M600PL45_2</strain>
    </source>
</reference>
<dbReference type="Pfam" id="PF00733">
    <property type="entry name" value="Asn_synthase"/>
    <property type="match status" value="1"/>
</dbReference>
<feature type="domain" description="Asparagine synthetase" evidence="1">
    <location>
        <begin position="210"/>
        <end position="594"/>
    </location>
</feature>
<evidence type="ECO:0000259" key="1">
    <source>
        <dbReference type="Pfam" id="PF00733"/>
    </source>
</evidence>
<accession>A0ABS9T5S1</accession>
<organism evidence="2 3">
    <name type="scientific">Streptomyces marispadix</name>
    <dbReference type="NCBI Taxonomy" id="2922868"/>
    <lineage>
        <taxon>Bacteria</taxon>
        <taxon>Bacillati</taxon>
        <taxon>Actinomycetota</taxon>
        <taxon>Actinomycetes</taxon>
        <taxon>Kitasatosporales</taxon>
        <taxon>Streptomycetaceae</taxon>
        <taxon>Streptomyces</taxon>
    </lineage>
</organism>
<dbReference type="Proteomes" id="UP001166784">
    <property type="component" value="Unassembled WGS sequence"/>
</dbReference>
<dbReference type="InterPro" id="IPR001962">
    <property type="entry name" value="Asn_synthase"/>
</dbReference>
<reference evidence="2" key="2">
    <citation type="journal article" date="2023" name="Int. J. Syst. Evol. Microbiol.">
        <title>Streptomyces marispadix sp. nov., isolated from marine beach sediment of the Northern Coast of Portugal.</title>
        <authorList>
            <person name="dos Santos J.D.N."/>
            <person name="Vitorino I.R."/>
            <person name="Kallscheuer N."/>
            <person name="Srivastava A."/>
            <person name="Krautwurst S."/>
            <person name="Marz M."/>
            <person name="Jogler C."/>
            <person name="Lobo Da Cunha A."/>
            <person name="Catita J."/>
            <person name="Goncalves H."/>
            <person name="Gonzalez I."/>
            <person name="Reyes F."/>
            <person name="Lage O.M."/>
        </authorList>
    </citation>
    <scope>NUCLEOTIDE SEQUENCE</scope>
    <source>
        <strain evidence="2">M600PL45_2</strain>
    </source>
</reference>
<proteinExistence type="predicted"/>
<dbReference type="InterPro" id="IPR014729">
    <property type="entry name" value="Rossmann-like_a/b/a_fold"/>
</dbReference>
<name>A0ABS9T5S1_9ACTN</name>
<evidence type="ECO:0000313" key="3">
    <source>
        <dbReference type="Proteomes" id="UP001166784"/>
    </source>
</evidence>
<keyword evidence="3" id="KW-1185">Reference proteome</keyword>
<dbReference type="RefSeq" id="WP_241062644.1">
    <property type="nucleotide sequence ID" value="NZ_JAKWJU010000002.1"/>
</dbReference>
<evidence type="ECO:0000313" key="2">
    <source>
        <dbReference type="EMBL" id="MCH6163778.1"/>
    </source>
</evidence>